<evidence type="ECO:0000313" key="1">
    <source>
        <dbReference type="EMBL" id="CAK7356067.1"/>
    </source>
</evidence>
<accession>A0AAV1SSX2</accession>
<reference evidence="1 2" key="1">
    <citation type="submission" date="2024-01" db="EMBL/GenBank/DDBJ databases">
        <authorList>
            <person name="Waweru B."/>
        </authorList>
    </citation>
    <scope>NUCLEOTIDE SEQUENCE [LARGE SCALE GENOMIC DNA]</scope>
</reference>
<dbReference type="InterPro" id="IPR044715">
    <property type="entry name" value="WDR86-like"/>
</dbReference>
<sequence>MKVWAMKDGSYLELVHTHEEKHGILEIFGMQDAQGKPVLFCSCNDNCVRLYELDSFTERGRICAKKEASAIPAVLSPSIFNTSGSFS</sequence>
<protein>
    <submittedName>
        <fullName evidence="1">Uncharacterized protein</fullName>
    </submittedName>
</protein>
<keyword evidence="2" id="KW-1185">Reference proteome</keyword>
<dbReference type="PANTHER" id="PTHR44489">
    <property type="match status" value="1"/>
</dbReference>
<dbReference type="EMBL" id="CAWUPB010001197">
    <property type="protein sequence ID" value="CAK7356067.1"/>
    <property type="molecule type" value="Genomic_DNA"/>
</dbReference>
<dbReference type="Proteomes" id="UP001314170">
    <property type="component" value="Unassembled WGS sequence"/>
</dbReference>
<proteinExistence type="predicted"/>
<comment type="caution">
    <text evidence="1">The sequence shown here is derived from an EMBL/GenBank/DDBJ whole genome shotgun (WGS) entry which is preliminary data.</text>
</comment>
<name>A0AAV1SSX2_9ROSI</name>
<dbReference type="PANTHER" id="PTHR44489:SF1">
    <property type="entry name" value="ZINC FINGER CCCH DOMAIN-CONTAINING PROTEIN 63"/>
    <property type="match status" value="1"/>
</dbReference>
<dbReference type="AlphaFoldDB" id="A0AAV1SSX2"/>
<gene>
    <name evidence="1" type="ORF">DCAF_LOCUS26335</name>
</gene>
<organism evidence="1 2">
    <name type="scientific">Dovyalis caffra</name>
    <dbReference type="NCBI Taxonomy" id="77055"/>
    <lineage>
        <taxon>Eukaryota</taxon>
        <taxon>Viridiplantae</taxon>
        <taxon>Streptophyta</taxon>
        <taxon>Embryophyta</taxon>
        <taxon>Tracheophyta</taxon>
        <taxon>Spermatophyta</taxon>
        <taxon>Magnoliopsida</taxon>
        <taxon>eudicotyledons</taxon>
        <taxon>Gunneridae</taxon>
        <taxon>Pentapetalae</taxon>
        <taxon>rosids</taxon>
        <taxon>fabids</taxon>
        <taxon>Malpighiales</taxon>
        <taxon>Salicaceae</taxon>
        <taxon>Flacourtieae</taxon>
        <taxon>Dovyalis</taxon>
    </lineage>
</organism>
<evidence type="ECO:0000313" key="2">
    <source>
        <dbReference type="Proteomes" id="UP001314170"/>
    </source>
</evidence>